<comment type="subcellular location">
    <subcellularLocation>
        <location evidence="1">Nucleus</location>
    </subcellularLocation>
</comment>
<feature type="compositionally biased region" description="Basic and acidic residues" evidence="12">
    <location>
        <begin position="181"/>
        <end position="190"/>
    </location>
</feature>
<protein>
    <submittedName>
        <fullName evidence="16">Zinc finger protein 33B-like isoform X1</fullName>
    </submittedName>
</protein>
<name>A0A6P8P8E6_GEOSA</name>
<evidence type="ECO:0000313" key="15">
    <source>
        <dbReference type="Proteomes" id="UP000515159"/>
    </source>
</evidence>
<feature type="domain" description="KRAB" evidence="14">
    <location>
        <begin position="52"/>
        <end position="123"/>
    </location>
</feature>
<keyword evidence="15" id="KW-1185">Reference proteome</keyword>
<dbReference type="GO" id="GO:0000977">
    <property type="term" value="F:RNA polymerase II transcription regulatory region sequence-specific DNA binding"/>
    <property type="evidence" value="ECO:0007669"/>
    <property type="project" value="TreeGrafter"/>
</dbReference>
<dbReference type="PROSITE" id="PS50157">
    <property type="entry name" value="ZINC_FINGER_C2H2_2"/>
    <property type="match status" value="6"/>
</dbReference>
<keyword evidence="5 11" id="KW-0863">Zinc-finger</keyword>
<feature type="domain" description="C2H2-type" evidence="13">
    <location>
        <begin position="399"/>
        <end position="426"/>
    </location>
</feature>
<reference evidence="16" key="1">
    <citation type="submission" date="2025-08" db="UniProtKB">
        <authorList>
            <consortium name="RefSeq"/>
        </authorList>
    </citation>
    <scope>IDENTIFICATION</scope>
</reference>
<dbReference type="GeneID" id="117346067"/>
<evidence type="ECO:0000256" key="10">
    <source>
        <dbReference type="ARBA" id="ARBA00023242"/>
    </source>
</evidence>
<dbReference type="InterPro" id="IPR013087">
    <property type="entry name" value="Znf_C2H2_type"/>
</dbReference>
<keyword evidence="3" id="KW-0479">Metal-binding</keyword>
<keyword evidence="9" id="KW-0804">Transcription</keyword>
<evidence type="ECO:0000259" key="14">
    <source>
        <dbReference type="PROSITE" id="PS50805"/>
    </source>
</evidence>
<dbReference type="OrthoDB" id="9892686at2759"/>
<dbReference type="Gene3D" id="6.10.140.140">
    <property type="match status" value="1"/>
</dbReference>
<dbReference type="FunFam" id="3.30.160.60:FF:000358">
    <property type="entry name" value="zinc finger protein 24"/>
    <property type="match status" value="1"/>
</dbReference>
<feature type="region of interest" description="Disordered" evidence="12">
    <location>
        <begin position="181"/>
        <end position="205"/>
    </location>
</feature>
<evidence type="ECO:0000256" key="3">
    <source>
        <dbReference type="ARBA" id="ARBA00022723"/>
    </source>
</evidence>
<feature type="domain" description="C2H2-type" evidence="13">
    <location>
        <begin position="584"/>
        <end position="611"/>
    </location>
</feature>
<keyword evidence="10" id="KW-0539">Nucleus</keyword>
<feature type="compositionally biased region" description="Basic and acidic residues" evidence="12">
    <location>
        <begin position="256"/>
        <end position="266"/>
    </location>
</feature>
<sequence length="663" mass="76889">MIGTEDLTRQQTPTAFNLAPQNIEKTLTEMSALISDLERSSSLPSAHMQASVTFIDVAAYFLEGEWNVLGEWQKELYKKIIKDIQGMLISWGYSIVYPDVIVKIKKEDEKYFTHHYEGEEKENPTKSLPVVTSVFSLNVKQEDDPLFVDHSELETSEQTCLSVRSFANIKPDILIQFKQEEFKADPRPSEDGGNLTITGTRSPDPTVEILKMEEVNDYDQLEGREEDTATKNSEKKFLCNEIWNNSARMTMSTGQPREEYKQRDPFRNSPDPSVCQEKISDVRPNTVEDRSQKEALDTQTEKMCTATCCPNLVQIQGFGENKSSIHYSDSNECFTKSPHSVERQESESRKTFTERSSHLYVQEHLKTEKIITGSEIENGAAKKTEHTAQIEFDTQKKRLQCTQCKNCFACTPELERHIKVHSGGRTSQCEVCEEGFTEKSDLMKSKTIQREDQPFNDMECEKCFTYKSQHQIPQQGQKPFHCSDCDNYFSENEMTHFVMKPFECPKCDKRFSRKATLRRHEMTHMFIAREESMKCYECSKSPAKPYEISHIRWKPFKCSECGKRYTEKSTLRRHEKIHTGEKPHKCSECDKCFSEKGKLERHKMTHTGEKPFKCSECDKCFIEKSSLRRHEMTHTGEKPFKCSECVKCFSDKRSLQQHEITHL</sequence>
<evidence type="ECO:0000256" key="8">
    <source>
        <dbReference type="ARBA" id="ARBA00023125"/>
    </source>
</evidence>
<evidence type="ECO:0000256" key="9">
    <source>
        <dbReference type="ARBA" id="ARBA00023163"/>
    </source>
</evidence>
<feature type="domain" description="C2H2-type" evidence="13">
    <location>
        <begin position="502"/>
        <end position="524"/>
    </location>
</feature>
<feature type="domain" description="C2H2-type" evidence="13">
    <location>
        <begin position="612"/>
        <end position="639"/>
    </location>
</feature>
<organism evidence="15 16">
    <name type="scientific">Geotrypetes seraphini</name>
    <name type="common">Gaboon caecilian</name>
    <name type="synonym">Caecilia seraphini</name>
    <dbReference type="NCBI Taxonomy" id="260995"/>
    <lineage>
        <taxon>Eukaryota</taxon>
        <taxon>Metazoa</taxon>
        <taxon>Chordata</taxon>
        <taxon>Craniata</taxon>
        <taxon>Vertebrata</taxon>
        <taxon>Euteleostomi</taxon>
        <taxon>Amphibia</taxon>
        <taxon>Gymnophiona</taxon>
        <taxon>Geotrypetes</taxon>
    </lineage>
</organism>
<keyword evidence="7" id="KW-0805">Transcription regulation</keyword>
<evidence type="ECO:0000313" key="16">
    <source>
        <dbReference type="RefSeq" id="XP_033771253.1"/>
    </source>
</evidence>
<accession>A0A6P8P8E6</accession>
<evidence type="ECO:0000256" key="6">
    <source>
        <dbReference type="ARBA" id="ARBA00022833"/>
    </source>
</evidence>
<dbReference type="GO" id="GO:0000981">
    <property type="term" value="F:DNA-binding transcription factor activity, RNA polymerase II-specific"/>
    <property type="evidence" value="ECO:0007669"/>
    <property type="project" value="TreeGrafter"/>
</dbReference>
<dbReference type="InterPro" id="IPR036051">
    <property type="entry name" value="KRAB_dom_sf"/>
</dbReference>
<dbReference type="InterPro" id="IPR036236">
    <property type="entry name" value="Znf_C2H2_sf"/>
</dbReference>
<proteinExistence type="inferred from homology"/>
<dbReference type="FunFam" id="3.30.160.60:FF:000706">
    <property type="entry name" value="Zinc finger protein"/>
    <property type="match status" value="1"/>
</dbReference>
<dbReference type="RefSeq" id="XP_033771253.1">
    <property type="nucleotide sequence ID" value="XM_033915362.1"/>
</dbReference>
<dbReference type="Gene3D" id="3.30.160.60">
    <property type="entry name" value="Classic Zinc Finger"/>
    <property type="match status" value="6"/>
</dbReference>
<dbReference type="SUPFAM" id="SSF57667">
    <property type="entry name" value="beta-beta-alpha zinc fingers"/>
    <property type="match status" value="4"/>
</dbReference>
<dbReference type="Proteomes" id="UP000515159">
    <property type="component" value="Chromosome 12"/>
</dbReference>
<dbReference type="PANTHER" id="PTHR24381">
    <property type="entry name" value="ZINC FINGER PROTEIN"/>
    <property type="match status" value="1"/>
</dbReference>
<dbReference type="SMART" id="SM00355">
    <property type="entry name" value="ZnF_C2H2"/>
    <property type="match status" value="6"/>
</dbReference>
<feature type="region of interest" description="Disordered" evidence="12">
    <location>
        <begin position="248"/>
        <end position="278"/>
    </location>
</feature>
<comment type="similarity">
    <text evidence="2">Belongs to the krueppel C2H2-type zinc-finger protein family.</text>
</comment>
<dbReference type="GO" id="GO:0008270">
    <property type="term" value="F:zinc ion binding"/>
    <property type="evidence" value="ECO:0007669"/>
    <property type="project" value="UniProtKB-KW"/>
</dbReference>
<evidence type="ECO:0000256" key="1">
    <source>
        <dbReference type="ARBA" id="ARBA00004123"/>
    </source>
</evidence>
<dbReference type="PROSITE" id="PS00028">
    <property type="entry name" value="ZINC_FINGER_C2H2_1"/>
    <property type="match status" value="6"/>
</dbReference>
<dbReference type="InParanoid" id="A0A6P8P8E6"/>
<feature type="domain" description="C2H2-type" evidence="13">
    <location>
        <begin position="640"/>
        <end position="663"/>
    </location>
</feature>
<evidence type="ECO:0000256" key="4">
    <source>
        <dbReference type="ARBA" id="ARBA00022737"/>
    </source>
</evidence>
<keyword evidence="6" id="KW-0862">Zinc</keyword>
<evidence type="ECO:0000256" key="7">
    <source>
        <dbReference type="ARBA" id="ARBA00023015"/>
    </source>
</evidence>
<dbReference type="AlphaFoldDB" id="A0A6P8P8E6"/>
<dbReference type="FunFam" id="3.30.160.60:FF:000770">
    <property type="entry name" value="zinc finger protein 16"/>
    <property type="match status" value="1"/>
</dbReference>
<dbReference type="SMART" id="SM00349">
    <property type="entry name" value="KRAB"/>
    <property type="match status" value="1"/>
</dbReference>
<evidence type="ECO:0000256" key="11">
    <source>
        <dbReference type="PROSITE-ProRule" id="PRU00042"/>
    </source>
</evidence>
<dbReference type="SUPFAM" id="SSF109640">
    <property type="entry name" value="KRAB domain (Kruppel-associated box)"/>
    <property type="match status" value="1"/>
</dbReference>
<evidence type="ECO:0000259" key="13">
    <source>
        <dbReference type="PROSITE" id="PS50157"/>
    </source>
</evidence>
<dbReference type="Pfam" id="PF01352">
    <property type="entry name" value="KRAB"/>
    <property type="match status" value="1"/>
</dbReference>
<dbReference type="FunFam" id="3.30.160.60:FF:000624">
    <property type="entry name" value="zinc finger protein 697"/>
    <property type="match status" value="1"/>
</dbReference>
<dbReference type="Pfam" id="PF00096">
    <property type="entry name" value="zf-C2H2"/>
    <property type="match status" value="5"/>
</dbReference>
<keyword evidence="4" id="KW-0677">Repeat</keyword>
<dbReference type="PROSITE" id="PS50805">
    <property type="entry name" value="KRAB"/>
    <property type="match status" value="1"/>
</dbReference>
<dbReference type="FunFam" id="3.30.160.60:FF:002061">
    <property type="entry name" value="Uncharacterized protein"/>
    <property type="match status" value="1"/>
</dbReference>
<dbReference type="PANTHER" id="PTHR24381:SF436">
    <property type="entry name" value="ZINC FINGER PROTEIN 768"/>
    <property type="match status" value="1"/>
</dbReference>
<keyword evidence="8" id="KW-0238">DNA-binding</keyword>
<evidence type="ECO:0000256" key="5">
    <source>
        <dbReference type="ARBA" id="ARBA00022771"/>
    </source>
</evidence>
<dbReference type="InterPro" id="IPR001909">
    <property type="entry name" value="KRAB"/>
</dbReference>
<evidence type="ECO:0000256" key="2">
    <source>
        <dbReference type="ARBA" id="ARBA00006991"/>
    </source>
</evidence>
<feature type="domain" description="C2H2-type" evidence="13">
    <location>
        <begin position="556"/>
        <end position="583"/>
    </location>
</feature>
<dbReference type="KEGG" id="gsh:117346067"/>
<evidence type="ECO:0000256" key="12">
    <source>
        <dbReference type="SAM" id="MobiDB-lite"/>
    </source>
</evidence>
<dbReference type="CDD" id="cd07765">
    <property type="entry name" value="KRAB_A-box"/>
    <property type="match status" value="1"/>
</dbReference>
<dbReference type="GO" id="GO:0005634">
    <property type="term" value="C:nucleus"/>
    <property type="evidence" value="ECO:0007669"/>
    <property type="project" value="UniProtKB-SubCell"/>
</dbReference>
<gene>
    <name evidence="16" type="primary">LOC117346067</name>
</gene>